<dbReference type="RefSeq" id="WP_081170897.1">
    <property type="nucleotide sequence ID" value="NZ_LWBP01000243.1"/>
</dbReference>
<organism evidence="1 2">
    <name type="scientific">Niastella populi</name>
    <dbReference type="NCBI Taxonomy" id="550983"/>
    <lineage>
        <taxon>Bacteria</taxon>
        <taxon>Pseudomonadati</taxon>
        <taxon>Bacteroidota</taxon>
        <taxon>Chitinophagia</taxon>
        <taxon>Chitinophagales</taxon>
        <taxon>Chitinophagaceae</taxon>
        <taxon>Niastella</taxon>
    </lineage>
</organism>
<proteinExistence type="predicted"/>
<dbReference type="OrthoDB" id="959050at2"/>
<dbReference type="AlphaFoldDB" id="A0A1V9EKR8"/>
<gene>
    <name evidence="1" type="ORF">A4R26_08425</name>
</gene>
<name>A0A1V9EKR8_9BACT</name>
<protein>
    <submittedName>
        <fullName evidence="1">Uncharacterized protein</fullName>
    </submittedName>
</protein>
<dbReference type="EMBL" id="LWBP01000243">
    <property type="protein sequence ID" value="OQP46729.1"/>
    <property type="molecule type" value="Genomic_DNA"/>
</dbReference>
<sequence length="140" mass="16466">MNLEINGERLISEIQKDFGAAYPFLKIEFFRNGKIRRDRYPVNKLIPASQPVKNAWHYKQDKGQLAITDTMTVTDFENALMDQFGLSAQVFRRSGNLWLETTITDYWTLKQQNDHGREISVGHTHIDNRDRFDYELNRDA</sequence>
<reference evidence="2" key="1">
    <citation type="submission" date="2016-04" db="EMBL/GenBank/DDBJ databases">
        <authorList>
            <person name="Chen L."/>
            <person name="Zhuang W."/>
            <person name="Wang G."/>
        </authorList>
    </citation>
    <scope>NUCLEOTIDE SEQUENCE [LARGE SCALE GENOMIC DNA]</scope>
    <source>
        <strain evidence="2">208</strain>
    </source>
</reference>
<comment type="caution">
    <text evidence="1">The sequence shown here is derived from an EMBL/GenBank/DDBJ whole genome shotgun (WGS) entry which is preliminary data.</text>
</comment>
<dbReference type="Proteomes" id="UP000192276">
    <property type="component" value="Unassembled WGS sequence"/>
</dbReference>
<keyword evidence="2" id="KW-1185">Reference proteome</keyword>
<accession>A0A1V9EKR8</accession>
<evidence type="ECO:0000313" key="2">
    <source>
        <dbReference type="Proteomes" id="UP000192276"/>
    </source>
</evidence>
<evidence type="ECO:0000313" key="1">
    <source>
        <dbReference type="EMBL" id="OQP46729.1"/>
    </source>
</evidence>